<reference evidence="2" key="1">
    <citation type="submission" date="2022-12" db="EMBL/GenBank/DDBJ databases">
        <title>Gycomyces niveus sp.nov.,a novel actinomycete isolated from soil in Shouguan.</title>
        <authorList>
            <person name="Yang X."/>
        </authorList>
    </citation>
    <scope>NUCLEOTIDE SEQUENCE</scope>
    <source>
        <strain evidence="2">NEAU-A15</strain>
    </source>
</reference>
<dbReference type="RefSeq" id="WP_270111711.1">
    <property type="nucleotide sequence ID" value="NZ_JAPZVP010000016.1"/>
</dbReference>
<keyword evidence="3" id="KW-1185">Reference proteome</keyword>
<protein>
    <submittedName>
        <fullName evidence="2">Uncharacterized protein</fullName>
    </submittedName>
</protein>
<feature type="compositionally biased region" description="Acidic residues" evidence="1">
    <location>
        <begin position="401"/>
        <end position="412"/>
    </location>
</feature>
<evidence type="ECO:0000313" key="2">
    <source>
        <dbReference type="EMBL" id="MDA1361685.1"/>
    </source>
</evidence>
<evidence type="ECO:0000313" key="3">
    <source>
        <dbReference type="Proteomes" id="UP001146067"/>
    </source>
</evidence>
<feature type="compositionally biased region" description="Gly residues" evidence="1">
    <location>
        <begin position="481"/>
        <end position="490"/>
    </location>
</feature>
<feature type="region of interest" description="Disordered" evidence="1">
    <location>
        <begin position="1"/>
        <end position="72"/>
    </location>
</feature>
<proteinExistence type="predicted"/>
<feature type="compositionally biased region" description="Low complexity" evidence="1">
    <location>
        <begin position="10"/>
        <end position="25"/>
    </location>
</feature>
<feature type="compositionally biased region" description="Pro residues" evidence="1">
    <location>
        <begin position="31"/>
        <end position="53"/>
    </location>
</feature>
<organism evidence="2 3">
    <name type="scientific">Glycomyces luteolus</name>
    <dbReference type="NCBI Taxonomy" id="2670330"/>
    <lineage>
        <taxon>Bacteria</taxon>
        <taxon>Bacillati</taxon>
        <taxon>Actinomycetota</taxon>
        <taxon>Actinomycetes</taxon>
        <taxon>Glycomycetales</taxon>
        <taxon>Glycomycetaceae</taxon>
        <taxon>Glycomyces</taxon>
    </lineage>
</organism>
<feature type="compositionally biased region" description="Basic and acidic residues" evidence="1">
    <location>
        <begin position="493"/>
        <end position="502"/>
    </location>
</feature>
<feature type="compositionally biased region" description="Low complexity" evidence="1">
    <location>
        <begin position="413"/>
        <end position="424"/>
    </location>
</feature>
<feature type="region of interest" description="Disordered" evidence="1">
    <location>
        <begin position="325"/>
        <end position="523"/>
    </location>
</feature>
<dbReference type="EMBL" id="JAPZVP010000016">
    <property type="protein sequence ID" value="MDA1361685.1"/>
    <property type="molecule type" value="Genomic_DNA"/>
</dbReference>
<dbReference type="AlphaFoldDB" id="A0A9X3PMX3"/>
<accession>A0A9X3PMX3</accession>
<feature type="compositionally biased region" description="Gly residues" evidence="1">
    <location>
        <begin position="425"/>
        <end position="437"/>
    </location>
</feature>
<evidence type="ECO:0000256" key="1">
    <source>
        <dbReference type="SAM" id="MobiDB-lite"/>
    </source>
</evidence>
<gene>
    <name evidence="2" type="ORF">O1R50_18805</name>
</gene>
<sequence>MSDNSIESYPGLDAAAPAMGAPAFGDVGGAAPPPPPPPTGDTVVQPPPPPPDRPACSNPNCGNPTEHPAEQDWQQLVSPVPVEGQLYRLRPKEAGMAFPTEADFRAAVGAVRPERADAHSLERLRNAWSEQVSGKLSDWSEQIKSNLNDLAEGWSGTDFEAFEAACSQTRELVEDLVDDVDATVASLQSTEEALYAIQGGGSGEIPYPAPQFWIDGDWHSWVSVHVRPAWWHGDCIEYTCQDAEHVLALGGAEPDLATEIIDYIDDRILHYIDYYASPVNIERDGLDPAKGLTVEEAKELAVADAMEHYGTLVDQSWGAYDARQAESNEDIGQRSTDTDAEDRSVRTVRSDKEYPPSADPAYMNLEPPPMEQPSGTAQPMASEDPSLEPPVGEVPPPAPENPDEPAEDDEDPSGGLASGGASAATGGGFGGGGGFGTGSTTAPSASTPSMGGSLGGAALGAAAGGAAAAAPGSRASTAMMSGGGGAGAGRGPNMDDKEREADVDLVEDENMWGFVNEDDDPYA</sequence>
<dbReference type="Proteomes" id="UP001146067">
    <property type="component" value="Unassembled WGS sequence"/>
</dbReference>
<feature type="compositionally biased region" description="Acidic residues" evidence="1">
    <location>
        <begin position="503"/>
        <end position="523"/>
    </location>
</feature>
<comment type="caution">
    <text evidence="2">The sequence shown here is derived from an EMBL/GenBank/DDBJ whole genome shotgun (WGS) entry which is preliminary data.</text>
</comment>
<feature type="compositionally biased region" description="Low complexity" evidence="1">
    <location>
        <begin position="459"/>
        <end position="480"/>
    </location>
</feature>
<name>A0A9X3PMX3_9ACTN</name>
<feature type="compositionally biased region" description="Basic and acidic residues" evidence="1">
    <location>
        <begin position="341"/>
        <end position="354"/>
    </location>
</feature>
<feature type="compositionally biased region" description="Low complexity" evidence="1">
    <location>
        <begin position="438"/>
        <end position="451"/>
    </location>
</feature>